<evidence type="ECO:0000313" key="1">
    <source>
        <dbReference type="EMBL" id="USW54684.1"/>
    </source>
</evidence>
<dbReference type="PANTHER" id="PTHR42085">
    <property type="entry name" value="F-BOX DOMAIN-CONTAINING PROTEIN"/>
    <property type="match status" value="1"/>
</dbReference>
<dbReference type="AlphaFoldDB" id="A0A9Q9ATX2"/>
<name>A0A9Q9ATX2_9PEZI</name>
<dbReference type="EMBL" id="CP099423">
    <property type="protein sequence ID" value="USW54684.1"/>
    <property type="molecule type" value="Genomic_DNA"/>
</dbReference>
<dbReference type="PANTHER" id="PTHR42085:SF1">
    <property type="entry name" value="F-BOX DOMAIN-CONTAINING PROTEIN"/>
    <property type="match status" value="1"/>
</dbReference>
<organism evidence="1 2">
    <name type="scientific">Septoria linicola</name>
    <dbReference type="NCBI Taxonomy" id="215465"/>
    <lineage>
        <taxon>Eukaryota</taxon>
        <taxon>Fungi</taxon>
        <taxon>Dikarya</taxon>
        <taxon>Ascomycota</taxon>
        <taxon>Pezizomycotina</taxon>
        <taxon>Dothideomycetes</taxon>
        <taxon>Dothideomycetidae</taxon>
        <taxon>Mycosphaerellales</taxon>
        <taxon>Mycosphaerellaceae</taxon>
        <taxon>Septoria</taxon>
    </lineage>
</organism>
<proteinExistence type="predicted"/>
<reference evidence="1" key="1">
    <citation type="submission" date="2022-06" db="EMBL/GenBank/DDBJ databases">
        <title>Complete genome sequences of two strains of the flax pathogen Septoria linicola.</title>
        <authorList>
            <person name="Lapalu N."/>
            <person name="Simon A."/>
            <person name="Demenou B."/>
            <person name="Paumier D."/>
            <person name="Guillot M.-P."/>
            <person name="Gout L."/>
            <person name="Valade R."/>
        </authorList>
    </citation>
    <scope>NUCLEOTIDE SEQUENCE</scope>
    <source>
        <strain evidence="1">SE15195</strain>
    </source>
</reference>
<dbReference type="InterPro" id="IPR038883">
    <property type="entry name" value="AN11006-like"/>
</dbReference>
<gene>
    <name evidence="1" type="ORF">Slin15195_G080030</name>
</gene>
<dbReference type="Proteomes" id="UP001056384">
    <property type="component" value="Chromosome 6"/>
</dbReference>
<accession>A0A9Q9ATX2</accession>
<protein>
    <submittedName>
        <fullName evidence="1">Uncharacterized protein</fullName>
    </submittedName>
</protein>
<keyword evidence="2" id="KW-1185">Reference proteome</keyword>
<evidence type="ECO:0000313" key="2">
    <source>
        <dbReference type="Proteomes" id="UP001056384"/>
    </source>
</evidence>
<sequence>MATTTRDPAFKRLSAELRNKIYELVLYHGRITIDSTYVNGDSRVYRSGLQGIKRSHPLAITTVCKQIRLETMKMFFGINTFAFADNYGESFDSAIHKFASHIGEENFSLAGPLSVEIDFDFDVERSNAQMVFSLHMPFMIEALKMAQRPQSMKLEVATFESRLGHRDGTNMLLDVSSTAALLRSACMYYYHTWPGGSGMMRRIESVFGSAMLRALNVPELEAIDQDAIALEKERSGCDIILQKPTLIDFVLEMPKDGYLGAG</sequence>